<name>A0A8H3L157_9GLOM</name>
<feature type="compositionally biased region" description="Acidic residues" evidence="1">
    <location>
        <begin position="95"/>
        <end position="105"/>
    </location>
</feature>
<feature type="region of interest" description="Disordered" evidence="1">
    <location>
        <begin position="66"/>
        <end position="115"/>
    </location>
</feature>
<comment type="caution">
    <text evidence="2">The sequence shown here is derived from an EMBL/GenBank/DDBJ whole genome shotgun (WGS) entry which is preliminary data.</text>
</comment>
<feature type="compositionally biased region" description="Basic and acidic residues" evidence="1">
    <location>
        <begin position="106"/>
        <end position="115"/>
    </location>
</feature>
<reference evidence="2" key="1">
    <citation type="submission" date="2019-10" db="EMBL/GenBank/DDBJ databases">
        <title>Conservation and host-specific expression of non-tandemly repeated heterogenous ribosome RNA gene in arbuscular mycorrhizal fungi.</title>
        <authorList>
            <person name="Maeda T."/>
            <person name="Kobayashi Y."/>
            <person name="Nakagawa T."/>
            <person name="Ezawa T."/>
            <person name="Yamaguchi K."/>
            <person name="Bino T."/>
            <person name="Nishimoto Y."/>
            <person name="Shigenobu S."/>
            <person name="Kawaguchi M."/>
        </authorList>
    </citation>
    <scope>NUCLEOTIDE SEQUENCE</scope>
    <source>
        <strain evidence="2">HR1</strain>
    </source>
</reference>
<evidence type="ECO:0000313" key="2">
    <source>
        <dbReference type="EMBL" id="GES77593.1"/>
    </source>
</evidence>
<protein>
    <submittedName>
        <fullName evidence="2">Uncharacterized protein</fullName>
    </submittedName>
</protein>
<gene>
    <name evidence="2" type="ORF">RCL2_000494900</name>
</gene>
<dbReference type="AlphaFoldDB" id="A0A8H3L157"/>
<organism evidence="2 3">
    <name type="scientific">Rhizophagus clarus</name>
    <dbReference type="NCBI Taxonomy" id="94130"/>
    <lineage>
        <taxon>Eukaryota</taxon>
        <taxon>Fungi</taxon>
        <taxon>Fungi incertae sedis</taxon>
        <taxon>Mucoromycota</taxon>
        <taxon>Glomeromycotina</taxon>
        <taxon>Glomeromycetes</taxon>
        <taxon>Glomerales</taxon>
        <taxon>Glomeraceae</taxon>
        <taxon>Rhizophagus</taxon>
    </lineage>
</organism>
<sequence>MIKRLQLADDQLIKQFQSTDLQPILDNNLYHSPEDSKTDPENPSENLIVVKDLKWRSSSVNVMQSIRDIEDTEEETTKDAEKKTAEDIEKKTAENAEEETAEDIEKETKRLRGEE</sequence>
<evidence type="ECO:0000256" key="1">
    <source>
        <dbReference type="SAM" id="MobiDB-lite"/>
    </source>
</evidence>
<feature type="compositionally biased region" description="Basic and acidic residues" evidence="1">
    <location>
        <begin position="75"/>
        <end position="94"/>
    </location>
</feature>
<evidence type="ECO:0000313" key="3">
    <source>
        <dbReference type="Proteomes" id="UP000615446"/>
    </source>
</evidence>
<dbReference type="OrthoDB" id="2445023at2759"/>
<dbReference type="Proteomes" id="UP000615446">
    <property type="component" value="Unassembled WGS sequence"/>
</dbReference>
<dbReference type="EMBL" id="BLAL01000030">
    <property type="protein sequence ID" value="GES77593.1"/>
    <property type="molecule type" value="Genomic_DNA"/>
</dbReference>
<proteinExistence type="predicted"/>
<accession>A0A8H3L157</accession>